<sequence>MCPVVFCIPSILNQLNWSCTSTVRHNARYTGGHLLSCFVLDCLVDVELRTFFAATVVFSLHFDASEDQCLKMDAGHLIYSLEDHLLATVNWSMEHIPCYCYQKMVAEQCKLLLEAAVQAMPVKRLCRTHNIITVNGQYPGPTLMVRNGDTLIINVVNKAKYNITLHWHGIRQLRTGWADGPEFVTQCPIRPGEWWNKDPVEVVRQAAKTGVVPNVSDAFTINGQPGDLYQCSSKETTVFRVKHGETNLLRFINAAVNHELFISVAGHTMTVVAADACYTKPFTTSFLMLAPGQTTDVLLTADHPARGRYYLAAHAFSSGQGVPFDNTTTTAVLEYEHSSDCPQPQAAPPPPFPLLPPFNDTTAAATFGARFRSPSPVELPGPADHHLFVTVGLGRLNCAPGQSCSNGTRLAASMNNVSFQFPTRLSMLQANYFRVPGVFTADFPAAPPVRFDYTGNNISQALWWPAKGTKVFPLKYGAVVEIVMQGTDIIVGEEHPMHLHGYHFYVLATGKGNFDPARDAARFNLVDPPMRNTVGVPRSGWAAVRFVADNPGVWLVHCHLDVHIGWGLAMAFLVENGVGPLQSLEPPPPDLPQC</sequence>
<comment type="cofactor">
    <cofactor evidence="2">
        <name>Cu cation</name>
        <dbReference type="ChEBI" id="CHEBI:23378"/>
    </cofactor>
</comment>
<dbReference type="GO" id="GO:0048046">
    <property type="term" value="C:apoplast"/>
    <property type="evidence" value="ECO:0007669"/>
    <property type="project" value="UniProtKB-SubCell"/>
</dbReference>
<dbReference type="GO" id="GO:0005507">
    <property type="term" value="F:copper ion binding"/>
    <property type="evidence" value="ECO:0007669"/>
    <property type="project" value="InterPro"/>
</dbReference>
<feature type="domain" description="Plastocyanin-like" evidence="14">
    <location>
        <begin position="192"/>
        <end position="337"/>
    </location>
</feature>
<comment type="subcellular location">
    <subcellularLocation>
        <location evidence="4">Secreted</location>
        <location evidence="4">Extracellular space</location>
        <location evidence="4">Apoplast</location>
    </subcellularLocation>
</comment>
<keyword evidence="7" id="KW-0052">Apoplast</keyword>
<dbReference type="AlphaFoldDB" id="A0AAQ3KGD2"/>
<evidence type="ECO:0000256" key="5">
    <source>
        <dbReference type="ARBA" id="ARBA00010609"/>
    </source>
</evidence>
<evidence type="ECO:0000256" key="4">
    <source>
        <dbReference type="ARBA" id="ARBA00004271"/>
    </source>
</evidence>
<dbReference type="Pfam" id="PF00394">
    <property type="entry name" value="Cu-oxidase"/>
    <property type="match status" value="1"/>
</dbReference>
<dbReference type="GO" id="GO:0052716">
    <property type="term" value="F:hydroquinone:oxygen oxidoreductase activity"/>
    <property type="evidence" value="ECO:0007669"/>
    <property type="project" value="UniProtKB-EC"/>
</dbReference>
<name>A0AAQ3KGD2_9LILI</name>
<evidence type="ECO:0000256" key="1">
    <source>
        <dbReference type="ARBA" id="ARBA00000349"/>
    </source>
</evidence>
<evidence type="ECO:0000256" key="3">
    <source>
        <dbReference type="ARBA" id="ARBA00002075"/>
    </source>
</evidence>
<keyword evidence="17" id="KW-1185">Reference proteome</keyword>
<comment type="similarity">
    <text evidence="5">Belongs to the multicopper oxidase family.</text>
</comment>
<dbReference type="InterPro" id="IPR008972">
    <property type="entry name" value="Cupredoxin"/>
</dbReference>
<dbReference type="InterPro" id="IPR034285">
    <property type="entry name" value="CuRO_2_LCC"/>
</dbReference>
<dbReference type="CDD" id="cd13897">
    <property type="entry name" value="CuRO_3_LCC_plant"/>
    <property type="match status" value="1"/>
</dbReference>
<evidence type="ECO:0000256" key="8">
    <source>
        <dbReference type="ARBA" id="ARBA00022525"/>
    </source>
</evidence>
<dbReference type="InterPro" id="IPR002355">
    <property type="entry name" value="Cu_oxidase_Cu_BS"/>
</dbReference>
<dbReference type="InterPro" id="IPR011706">
    <property type="entry name" value="Cu-oxidase_C"/>
</dbReference>
<evidence type="ECO:0000256" key="10">
    <source>
        <dbReference type="ARBA" id="ARBA00022737"/>
    </source>
</evidence>
<organism evidence="16 17">
    <name type="scientific">Canna indica</name>
    <name type="common">Indian-shot</name>
    <dbReference type="NCBI Taxonomy" id="4628"/>
    <lineage>
        <taxon>Eukaryota</taxon>
        <taxon>Viridiplantae</taxon>
        <taxon>Streptophyta</taxon>
        <taxon>Embryophyta</taxon>
        <taxon>Tracheophyta</taxon>
        <taxon>Spermatophyta</taxon>
        <taxon>Magnoliopsida</taxon>
        <taxon>Liliopsida</taxon>
        <taxon>Zingiberales</taxon>
        <taxon>Cannaceae</taxon>
        <taxon>Canna</taxon>
    </lineage>
</organism>
<dbReference type="InterPro" id="IPR033138">
    <property type="entry name" value="Cu_oxidase_CS"/>
</dbReference>
<dbReference type="InterPro" id="IPR034289">
    <property type="entry name" value="CuRO_3_LCC"/>
</dbReference>
<protein>
    <recommendedName>
        <fullName evidence="6">laccase</fullName>
        <ecNumber evidence="6">1.10.3.2</ecNumber>
    </recommendedName>
</protein>
<keyword evidence="11" id="KW-0560">Oxidoreductase</keyword>
<dbReference type="InterPro" id="IPR045087">
    <property type="entry name" value="Cu-oxidase_fam"/>
</dbReference>
<evidence type="ECO:0000313" key="16">
    <source>
        <dbReference type="EMBL" id="WOL06860.1"/>
    </source>
</evidence>
<evidence type="ECO:0000256" key="6">
    <source>
        <dbReference type="ARBA" id="ARBA00012297"/>
    </source>
</evidence>
<dbReference type="Proteomes" id="UP001327560">
    <property type="component" value="Chromosome 5"/>
</dbReference>
<dbReference type="Gene3D" id="2.60.40.420">
    <property type="entry name" value="Cupredoxins - blue copper proteins"/>
    <property type="match status" value="3"/>
</dbReference>
<dbReference type="PANTHER" id="PTHR11709:SF287">
    <property type="entry name" value="LACCASE"/>
    <property type="match status" value="1"/>
</dbReference>
<evidence type="ECO:0000256" key="11">
    <source>
        <dbReference type="ARBA" id="ARBA00023002"/>
    </source>
</evidence>
<comment type="function">
    <text evidence="3">Lignin degradation and detoxification of lignin-derived products.</text>
</comment>
<dbReference type="Pfam" id="PF07731">
    <property type="entry name" value="Cu-oxidase_2"/>
    <property type="match status" value="1"/>
</dbReference>
<dbReference type="EMBL" id="CP136894">
    <property type="protein sequence ID" value="WOL06860.1"/>
    <property type="molecule type" value="Genomic_DNA"/>
</dbReference>
<evidence type="ECO:0000259" key="14">
    <source>
        <dbReference type="Pfam" id="PF00394"/>
    </source>
</evidence>
<evidence type="ECO:0000256" key="9">
    <source>
        <dbReference type="ARBA" id="ARBA00022723"/>
    </source>
</evidence>
<dbReference type="SUPFAM" id="SSF49503">
    <property type="entry name" value="Cupredoxins"/>
    <property type="match status" value="3"/>
</dbReference>
<reference evidence="16 17" key="1">
    <citation type="submission" date="2023-10" db="EMBL/GenBank/DDBJ databases">
        <title>Chromosome-scale genome assembly provides insights into flower coloration mechanisms of Canna indica.</title>
        <authorList>
            <person name="Li C."/>
        </authorList>
    </citation>
    <scope>NUCLEOTIDE SEQUENCE [LARGE SCALE GENOMIC DNA]</scope>
    <source>
        <tissue evidence="16">Flower</tissue>
    </source>
</reference>
<dbReference type="PROSITE" id="PS00079">
    <property type="entry name" value="MULTICOPPER_OXIDASE1"/>
    <property type="match status" value="1"/>
</dbReference>
<comment type="catalytic activity">
    <reaction evidence="1">
        <text>4 hydroquinone + O2 = 4 benzosemiquinone + 2 H2O</text>
        <dbReference type="Rhea" id="RHEA:11276"/>
        <dbReference type="ChEBI" id="CHEBI:15377"/>
        <dbReference type="ChEBI" id="CHEBI:15379"/>
        <dbReference type="ChEBI" id="CHEBI:17594"/>
        <dbReference type="ChEBI" id="CHEBI:17977"/>
        <dbReference type="EC" id="1.10.3.2"/>
    </reaction>
</comment>
<evidence type="ECO:0000256" key="2">
    <source>
        <dbReference type="ARBA" id="ARBA00001935"/>
    </source>
</evidence>
<keyword evidence="9" id="KW-0479">Metal-binding</keyword>
<evidence type="ECO:0000256" key="13">
    <source>
        <dbReference type="ARBA" id="ARBA00023185"/>
    </source>
</evidence>
<keyword evidence="8" id="KW-0964">Secreted</keyword>
<dbReference type="PANTHER" id="PTHR11709">
    <property type="entry name" value="MULTI-COPPER OXIDASE"/>
    <property type="match status" value="1"/>
</dbReference>
<dbReference type="InterPro" id="IPR001117">
    <property type="entry name" value="Cu-oxidase_2nd"/>
</dbReference>
<dbReference type="EC" id="1.10.3.2" evidence="6"/>
<evidence type="ECO:0000259" key="15">
    <source>
        <dbReference type="Pfam" id="PF07731"/>
    </source>
</evidence>
<dbReference type="CDD" id="cd13875">
    <property type="entry name" value="CuRO_2_LCC_plant"/>
    <property type="match status" value="1"/>
</dbReference>
<gene>
    <name evidence="16" type="ORF">Cni_G15594</name>
</gene>
<evidence type="ECO:0000313" key="17">
    <source>
        <dbReference type="Proteomes" id="UP001327560"/>
    </source>
</evidence>
<accession>A0AAQ3KGD2</accession>
<keyword evidence="10" id="KW-0677">Repeat</keyword>
<feature type="domain" description="Plastocyanin-like" evidence="15">
    <location>
        <begin position="443"/>
        <end position="576"/>
    </location>
</feature>
<dbReference type="GO" id="GO:0046274">
    <property type="term" value="P:lignin catabolic process"/>
    <property type="evidence" value="ECO:0007669"/>
    <property type="project" value="UniProtKB-KW"/>
</dbReference>
<dbReference type="PROSITE" id="PS00080">
    <property type="entry name" value="MULTICOPPER_OXIDASE2"/>
    <property type="match status" value="1"/>
</dbReference>
<keyword evidence="12" id="KW-0186">Copper</keyword>
<proteinExistence type="inferred from homology"/>
<evidence type="ECO:0000256" key="7">
    <source>
        <dbReference type="ARBA" id="ARBA00022523"/>
    </source>
</evidence>
<keyword evidence="13" id="KW-0439">Lignin degradation</keyword>
<evidence type="ECO:0000256" key="12">
    <source>
        <dbReference type="ARBA" id="ARBA00023008"/>
    </source>
</evidence>